<reference evidence="2" key="1">
    <citation type="journal article" date="2014" name="Int. J. Syst. Evol. Microbiol.">
        <title>Complete genome sequence of Corynebacterium casei LMG S-19264T (=DSM 44701T), isolated from a smear-ripened cheese.</title>
        <authorList>
            <consortium name="US DOE Joint Genome Institute (JGI-PGF)"/>
            <person name="Walter F."/>
            <person name="Albersmeier A."/>
            <person name="Kalinowski J."/>
            <person name="Ruckert C."/>
        </authorList>
    </citation>
    <scope>NUCLEOTIDE SEQUENCE</scope>
    <source>
        <strain evidence="2">CGMCC 4.7430</strain>
    </source>
</reference>
<dbReference type="AlphaFoldDB" id="A0A918E903"/>
<dbReference type="InterPro" id="IPR012312">
    <property type="entry name" value="Hemerythrin-like"/>
</dbReference>
<comment type="caution">
    <text evidence="2">The sequence shown here is derived from an EMBL/GenBank/DDBJ whole genome shotgun (WGS) entry which is preliminary data.</text>
</comment>
<proteinExistence type="predicted"/>
<dbReference type="Pfam" id="PF01814">
    <property type="entry name" value="Hemerythrin"/>
    <property type="match status" value="1"/>
</dbReference>
<dbReference type="Gene3D" id="1.20.120.520">
    <property type="entry name" value="nmb1532 protein domain like"/>
    <property type="match status" value="1"/>
</dbReference>
<reference evidence="2" key="2">
    <citation type="submission" date="2020-09" db="EMBL/GenBank/DDBJ databases">
        <authorList>
            <person name="Sun Q."/>
            <person name="Zhou Y."/>
        </authorList>
    </citation>
    <scope>NUCLEOTIDE SEQUENCE</scope>
    <source>
        <strain evidence="2">CGMCC 4.7430</strain>
    </source>
</reference>
<evidence type="ECO:0000259" key="1">
    <source>
        <dbReference type="Pfam" id="PF01814"/>
    </source>
</evidence>
<keyword evidence="3" id="KW-1185">Reference proteome</keyword>
<accession>A0A918E903</accession>
<dbReference type="EMBL" id="BMNK01000019">
    <property type="protein sequence ID" value="GGP15805.1"/>
    <property type="molecule type" value="Genomic_DNA"/>
</dbReference>
<protein>
    <recommendedName>
        <fullName evidence="1">Hemerythrin-like domain-containing protein</fullName>
    </recommendedName>
</protein>
<dbReference type="Proteomes" id="UP000660745">
    <property type="component" value="Unassembled WGS sequence"/>
</dbReference>
<evidence type="ECO:0000313" key="3">
    <source>
        <dbReference type="Proteomes" id="UP000660745"/>
    </source>
</evidence>
<evidence type="ECO:0000313" key="2">
    <source>
        <dbReference type="EMBL" id="GGP15805.1"/>
    </source>
</evidence>
<sequence length="231" mass="25544">MSGGTPARQSGDSLTAEHAQLLAQVSARARDLLAVAAQSRWPERELRALTAYLRAEVIRQIRDEERLLLPIYGAAPVLAWVARDHARLRAAVDAMAGTAGGERRCSLTRLVTMTRDLLTQLSDHFATEERLLAGLGTPAAATAALGAHPHRWYALTEGPVVDLDALPPATATEAVTDRLRRLRRDEEIELRSGHDLNALCWWLSASGRGDYGFAYLREGPDEWHVRVTRRR</sequence>
<feature type="domain" description="Hemerythrin-like" evidence="1">
    <location>
        <begin position="13"/>
        <end position="133"/>
    </location>
</feature>
<organism evidence="2 3">
    <name type="scientific">Nonomuraea glycinis</name>
    <dbReference type="NCBI Taxonomy" id="2047744"/>
    <lineage>
        <taxon>Bacteria</taxon>
        <taxon>Bacillati</taxon>
        <taxon>Actinomycetota</taxon>
        <taxon>Actinomycetes</taxon>
        <taxon>Streptosporangiales</taxon>
        <taxon>Streptosporangiaceae</taxon>
        <taxon>Nonomuraea</taxon>
    </lineage>
</organism>
<name>A0A918E903_9ACTN</name>
<gene>
    <name evidence="2" type="ORF">GCM10012278_77100</name>
</gene>
<dbReference type="RefSeq" id="WP_189143700.1">
    <property type="nucleotide sequence ID" value="NZ_BMNK01000019.1"/>
</dbReference>